<keyword evidence="3" id="KW-1185">Reference proteome</keyword>
<dbReference type="Proteomes" id="UP000298652">
    <property type="component" value="Chromosome 8"/>
</dbReference>
<gene>
    <name evidence="2" type="ORF">SEVIR_8G001625v2</name>
</gene>
<keyword evidence="1" id="KW-0732">Signal</keyword>
<feature type="chain" id="PRO_5020929680" description="Secreted protein" evidence="1">
    <location>
        <begin position="27"/>
        <end position="79"/>
    </location>
</feature>
<accession>A0A4U6TN17</accession>
<name>A0A4U6TN17_SETVI</name>
<sequence>MVLGEVAMLNCSNLLLLFSGVQPPVCEVFSWCRVSAKPQVSCCLSHCERRDDLEWIHSFLLNIYAGDADSNSWVASMVA</sequence>
<evidence type="ECO:0000256" key="1">
    <source>
        <dbReference type="SAM" id="SignalP"/>
    </source>
</evidence>
<reference evidence="2" key="1">
    <citation type="submission" date="2019-03" db="EMBL/GenBank/DDBJ databases">
        <title>WGS assembly of Setaria viridis.</title>
        <authorList>
            <person name="Huang P."/>
            <person name="Jenkins J."/>
            <person name="Grimwood J."/>
            <person name="Barry K."/>
            <person name="Healey A."/>
            <person name="Mamidi S."/>
            <person name="Sreedasyam A."/>
            <person name="Shu S."/>
            <person name="Feldman M."/>
            <person name="Wu J."/>
            <person name="Yu Y."/>
            <person name="Chen C."/>
            <person name="Johnson J."/>
            <person name="Rokhsar D."/>
            <person name="Baxter I."/>
            <person name="Schmutz J."/>
            <person name="Brutnell T."/>
            <person name="Kellogg E."/>
        </authorList>
    </citation>
    <scope>NUCLEOTIDE SEQUENCE [LARGE SCALE GENOMIC DNA]</scope>
</reference>
<proteinExistence type="predicted"/>
<dbReference type="Gramene" id="TKV98856">
    <property type="protein sequence ID" value="TKV98856"/>
    <property type="gene ID" value="SEVIR_8G001625v2"/>
</dbReference>
<feature type="signal peptide" evidence="1">
    <location>
        <begin position="1"/>
        <end position="26"/>
    </location>
</feature>
<protein>
    <recommendedName>
        <fullName evidence="4">Secreted protein</fullName>
    </recommendedName>
</protein>
<evidence type="ECO:0000313" key="2">
    <source>
        <dbReference type="EMBL" id="TKV98856.1"/>
    </source>
</evidence>
<organism evidence="2 3">
    <name type="scientific">Setaria viridis</name>
    <name type="common">Green bristlegrass</name>
    <name type="synonym">Setaria italica subsp. viridis</name>
    <dbReference type="NCBI Taxonomy" id="4556"/>
    <lineage>
        <taxon>Eukaryota</taxon>
        <taxon>Viridiplantae</taxon>
        <taxon>Streptophyta</taxon>
        <taxon>Embryophyta</taxon>
        <taxon>Tracheophyta</taxon>
        <taxon>Spermatophyta</taxon>
        <taxon>Magnoliopsida</taxon>
        <taxon>Liliopsida</taxon>
        <taxon>Poales</taxon>
        <taxon>Poaceae</taxon>
        <taxon>PACMAD clade</taxon>
        <taxon>Panicoideae</taxon>
        <taxon>Panicodae</taxon>
        <taxon>Paniceae</taxon>
        <taxon>Cenchrinae</taxon>
        <taxon>Setaria</taxon>
    </lineage>
</organism>
<dbReference type="AlphaFoldDB" id="A0A4U6TN17"/>
<evidence type="ECO:0000313" key="3">
    <source>
        <dbReference type="Proteomes" id="UP000298652"/>
    </source>
</evidence>
<dbReference type="EMBL" id="CM016559">
    <property type="protein sequence ID" value="TKV98856.1"/>
    <property type="molecule type" value="Genomic_DNA"/>
</dbReference>
<evidence type="ECO:0008006" key="4">
    <source>
        <dbReference type="Google" id="ProtNLM"/>
    </source>
</evidence>